<dbReference type="AlphaFoldDB" id="A0A1X2FA69"/>
<keyword evidence="3" id="KW-1185">Reference proteome</keyword>
<evidence type="ECO:0000313" key="2">
    <source>
        <dbReference type="EMBL" id="ORX15315.1"/>
    </source>
</evidence>
<gene>
    <name evidence="2" type="ORF">AWC27_19540</name>
</gene>
<evidence type="ECO:0000256" key="1">
    <source>
        <dbReference type="SAM" id="MobiDB-lite"/>
    </source>
</evidence>
<reference evidence="2 3" key="1">
    <citation type="submission" date="2016-01" db="EMBL/GenBank/DDBJ databases">
        <title>The new phylogeny of the genus Mycobacterium.</title>
        <authorList>
            <person name="Tarcisio F."/>
            <person name="Conor M."/>
            <person name="Antonella G."/>
            <person name="Elisabetta G."/>
            <person name="Giulia F.S."/>
            <person name="Sara T."/>
            <person name="Anna F."/>
            <person name="Clotilde B."/>
            <person name="Roberto B."/>
            <person name="Veronica D.S."/>
            <person name="Fabio R."/>
            <person name="Monica P."/>
            <person name="Olivier J."/>
            <person name="Enrico T."/>
            <person name="Nicola S."/>
        </authorList>
    </citation>
    <scope>NUCLEOTIDE SEQUENCE [LARGE SCALE GENOMIC DNA]</scope>
    <source>
        <strain evidence="2 3">DSM 44166</strain>
    </source>
</reference>
<sequence>MDAARDANHGLSHPGDTLPAIQRDGWDGDQMSTEIVVRDPWWEYARGCAAALTSGAPAPSIAVYGPILNDDEHARLCTTAISSRLVAGDGSYQRSSTFVVGSPLLMAGMLAAQGVANSRRRKQAQRDEVPQWCEQRLCTVIVTDERLMCSRSDGTFTDFWFGYVTEFYPDLHSRTVTFAYGERCVPLQLAGPATVAIALWSAHALHGSAWVNDIRLHPLLSGESGVSTLTSRPAIGAVR</sequence>
<comment type="caution">
    <text evidence="2">The sequence shown here is derived from an EMBL/GenBank/DDBJ whole genome shotgun (WGS) entry which is preliminary data.</text>
</comment>
<organism evidence="2 3">
    <name type="scientific">Mycobacterium szulgai</name>
    <dbReference type="NCBI Taxonomy" id="1787"/>
    <lineage>
        <taxon>Bacteria</taxon>
        <taxon>Bacillati</taxon>
        <taxon>Actinomycetota</taxon>
        <taxon>Actinomycetes</taxon>
        <taxon>Mycobacteriales</taxon>
        <taxon>Mycobacteriaceae</taxon>
        <taxon>Mycobacterium</taxon>
    </lineage>
</organism>
<feature type="region of interest" description="Disordered" evidence="1">
    <location>
        <begin position="1"/>
        <end position="26"/>
    </location>
</feature>
<evidence type="ECO:0000313" key="3">
    <source>
        <dbReference type="Proteomes" id="UP000193317"/>
    </source>
</evidence>
<dbReference type="Proteomes" id="UP000193317">
    <property type="component" value="Unassembled WGS sequence"/>
</dbReference>
<name>A0A1X2FA69_MYCSZ</name>
<protein>
    <submittedName>
        <fullName evidence="2">Uncharacterized protein</fullName>
    </submittedName>
</protein>
<proteinExistence type="predicted"/>
<dbReference type="EMBL" id="LQPW01000017">
    <property type="protein sequence ID" value="ORX15315.1"/>
    <property type="molecule type" value="Genomic_DNA"/>
</dbReference>
<accession>A0A1X2FA69</accession>